<proteinExistence type="predicted"/>
<evidence type="ECO:0000313" key="2">
    <source>
        <dbReference type="Proteomes" id="UP000031623"/>
    </source>
</evidence>
<dbReference type="OrthoDB" id="7855297at2"/>
<name>A0A090ADJ8_9GAMM</name>
<dbReference type="GO" id="GO:0016740">
    <property type="term" value="F:transferase activity"/>
    <property type="evidence" value="ECO:0007669"/>
    <property type="project" value="UniProtKB-KW"/>
</dbReference>
<dbReference type="STRING" id="40754.THII_1656"/>
<accession>A0A090ADJ8</accession>
<dbReference type="AlphaFoldDB" id="A0A090ADJ8"/>
<dbReference type="Proteomes" id="UP000031623">
    <property type="component" value="Chromosome"/>
</dbReference>
<reference evidence="1 2" key="1">
    <citation type="journal article" date="2014" name="ISME J.">
        <title>Ecophysiology of Thioploca ingrica as revealed by the complete genome sequence supplemented with proteomic evidence.</title>
        <authorList>
            <person name="Kojima H."/>
            <person name="Ogura Y."/>
            <person name="Yamamoto N."/>
            <person name="Togashi T."/>
            <person name="Mori H."/>
            <person name="Watanabe T."/>
            <person name="Nemoto F."/>
            <person name="Kurokawa K."/>
            <person name="Hayashi T."/>
            <person name="Fukui M."/>
        </authorList>
    </citation>
    <scope>NUCLEOTIDE SEQUENCE [LARGE SCALE GENOMIC DNA]</scope>
</reference>
<protein>
    <submittedName>
        <fullName evidence="1">Sulfotransferase domain protein</fullName>
    </submittedName>
</protein>
<dbReference type="EMBL" id="AP014633">
    <property type="protein sequence ID" value="BAP55953.1"/>
    <property type="molecule type" value="Genomic_DNA"/>
</dbReference>
<organism evidence="1 2">
    <name type="scientific">Thioploca ingrica</name>
    <dbReference type="NCBI Taxonomy" id="40754"/>
    <lineage>
        <taxon>Bacteria</taxon>
        <taxon>Pseudomonadati</taxon>
        <taxon>Pseudomonadota</taxon>
        <taxon>Gammaproteobacteria</taxon>
        <taxon>Thiotrichales</taxon>
        <taxon>Thiotrichaceae</taxon>
        <taxon>Thioploca</taxon>
    </lineage>
</organism>
<keyword evidence="2" id="KW-1185">Reference proteome</keyword>
<dbReference type="KEGG" id="tig:THII_1656"/>
<sequence>MKIEESIRKADYWATPIYEHPPSWFFPERHLKFKVFVDSGLYTLDSYFSWWNTHNTKVFTTVLPERLLIVKTRELTQSIPQIERFLGITLDSLPTSARGNVTTKKFGILSQIDKNFLEEKANFHCQKLMSKYFPEVKGSLFHNARN</sequence>
<keyword evidence="1" id="KW-0808">Transferase</keyword>
<evidence type="ECO:0000313" key="1">
    <source>
        <dbReference type="EMBL" id="BAP55953.1"/>
    </source>
</evidence>
<dbReference type="HOGENOM" id="CLU_1776613_0_0_6"/>
<gene>
    <name evidence="1" type="ORF">THII_1656</name>
</gene>